<evidence type="ECO:0000313" key="5">
    <source>
        <dbReference type="EMBL" id="SDE50165.1"/>
    </source>
</evidence>
<dbReference type="Pfam" id="PF13458">
    <property type="entry name" value="Peripla_BP_6"/>
    <property type="match status" value="1"/>
</dbReference>
<dbReference type="PANTHER" id="PTHR47235">
    <property type="entry name" value="BLR6548 PROTEIN"/>
    <property type="match status" value="1"/>
</dbReference>
<dbReference type="SUPFAM" id="SSF53822">
    <property type="entry name" value="Periplasmic binding protein-like I"/>
    <property type="match status" value="1"/>
</dbReference>
<dbReference type="InterPro" id="IPR028082">
    <property type="entry name" value="Peripla_BP_I"/>
</dbReference>
<protein>
    <submittedName>
        <fullName evidence="5">Amino acid/amide ABC transporter substrate-binding protein, HAAT family</fullName>
    </submittedName>
</protein>
<keyword evidence="6" id="KW-1185">Reference proteome</keyword>
<feature type="signal peptide" evidence="3">
    <location>
        <begin position="1"/>
        <end position="26"/>
    </location>
</feature>
<keyword evidence="2 3" id="KW-0732">Signal</keyword>
<dbReference type="InterPro" id="IPR028081">
    <property type="entry name" value="Leu-bd"/>
</dbReference>
<dbReference type="STRING" id="521013.SAMN04488567_1914"/>
<dbReference type="CDD" id="cd06334">
    <property type="entry name" value="PBP1_ABC_ligand_binding-like"/>
    <property type="match status" value="1"/>
</dbReference>
<evidence type="ECO:0000256" key="2">
    <source>
        <dbReference type="ARBA" id="ARBA00022729"/>
    </source>
</evidence>
<feature type="domain" description="Leucine-binding protein" evidence="4">
    <location>
        <begin position="31"/>
        <end position="384"/>
    </location>
</feature>
<dbReference type="AlphaFoldDB" id="A0A1G7DH71"/>
<sequence>MTILKRIGRPAALALGLAGAAGGVAAQDKEPIKFGLLQDFTAVYTFVTGEYNQGQQDYLTLVNEEGGIDGHMFEAIVRDTGNEPQRGIEAYNRAREEGAILFDFLSTPVSRGLVDQVMKDEVVLITPLHGRGDAAAGETFPFVFPVMATYWSQAAVLADHIKSTGGLEGKKVALVHIDSPFGREPMPVLEGIAEAENFEVRGFPYPSPGNEQSATWSEVRRYRPDVVFIWGAGGGQSVSVQQAIRNGIDPASIHSVVWMAETDARNVGADAMTGVKRFEAVATGTETPIVSRIVEKVVEPGKSAGDAANVGSSYYNIGVATMAVAVEAARLALESEGAPLDGPKLKAGFEMIENFDAEGMMPPITITPEDHQGGGYGRVAQWNGSAWEPVSDWTTAYPEIVQEEIEMNAAEYAGGN</sequence>
<evidence type="ECO:0000256" key="3">
    <source>
        <dbReference type="SAM" id="SignalP"/>
    </source>
</evidence>
<dbReference type="EMBL" id="FNAT01000002">
    <property type="protein sequence ID" value="SDE50165.1"/>
    <property type="molecule type" value="Genomic_DNA"/>
</dbReference>
<gene>
    <name evidence="5" type="ORF">SAMN04488567_1914</name>
</gene>
<evidence type="ECO:0000313" key="6">
    <source>
        <dbReference type="Proteomes" id="UP000198922"/>
    </source>
</evidence>
<feature type="chain" id="PRO_5011660659" evidence="3">
    <location>
        <begin position="27"/>
        <end position="416"/>
    </location>
</feature>
<dbReference type="OrthoDB" id="8184122at2"/>
<organism evidence="5 6">
    <name type="scientific">Limimaricola pyoseonensis</name>
    <dbReference type="NCBI Taxonomy" id="521013"/>
    <lineage>
        <taxon>Bacteria</taxon>
        <taxon>Pseudomonadati</taxon>
        <taxon>Pseudomonadota</taxon>
        <taxon>Alphaproteobacteria</taxon>
        <taxon>Rhodobacterales</taxon>
        <taxon>Paracoccaceae</taxon>
        <taxon>Limimaricola</taxon>
    </lineage>
</organism>
<dbReference type="RefSeq" id="WP_090111337.1">
    <property type="nucleotide sequence ID" value="NZ_FNAT01000002.1"/>
</dbReference>
<dbReference type="Proteomes" id="UP000198922">
    <property type="component" value="Unassembled WGS sequence"/>
</dbReference>
<name>A0A1G7DH71_9RHOB</name>
<dbReference type="PANTHER" id="PTHR47235:SF1">
    <property type="entry name" value="BLR6548 PROTEIN"/>
    <property type="match status" value="1"/>
</dbReference>
<dbReference type="Gene3D" id="3.40.50.2300">
    <property type="match status" value="2"/>
</dbReference>
<evidence type="ECO:0000259" key="4">
    <source>
        <dbReference type="Pfam" id="PF13458"/>
    </source>
</evidence>
<reference evidence="6" key="1">
    <citation type="submission" date="2016-10" db="EMBL/GenBank/DDBJ databases">
        <authorList>
            <person name="Varghese N."/>
            <person name="Submissions S."/>
        </authorList>
    </citation>
    <scope>NUCLEOTIDE SEQUENCE [LARGE SCALE GENOMIC DNA]</scope>
    <source>
        <strain evidence="6">DSM 21424</strain>
    </source>
</reference>
<evidence type="ECO:0000256" key="1">
    <source>
        <dbReference type="ARBA" id="ARBA00010062"/>
    </source>
</evidence>
<comment type="similarity">
    <text evidence="1">Belongs to the leucine-binding protein family.</text>
</comment>
<proteinExistence type="inferred from homology"/>
<accession>A0A1G7DH71</accession>